<dbReference type="EMBL" id="LAZR01010395">
    <property type="protein sequence ID" value="KKM67173.1"/>
    <property type="molecule type" value="Genomic_DNA"/>
</dbReference>
<evidence type="ECO:0000313" key="1">
    <source>
        <dbReference type="EMBL" id="KKM67173.1"/>
    </source>
</evidence>
<sequence>MPEESLREIIGLVKKSRWIQVKKFIKVVIEKTIKKEAGYYLTALDVSINGKNKSKYNALIKNKENIKEIDKISDFSHLSLYQTTQSSNNLIDLSQINGTIIVLAKYLGPLVENHQVFDFSVHLDTIDEPFFTIGSSKKINGSEFLEIINKNTKPIIKTKKDILKNKAKQVKDPEIGNVEAFVFEKLTNKKALWSGSETKSFQNWKLKIKNKYRIETGKIPYYKEKPTKQFTLYLKNLINKRPIKNKKPIITTKKDILKKKSKQVKDPEIFNVEVFVFEKLTNKKAIWSGSETKSFQNWKLKIKNKYRIETGKINYYKEKPTKQFILYLRNLINIKPIKNKKLIKNLNKNASKSNKQSNKVLEKKIFETLTGKKAIWNESETKNFKNWKSMRYKIYENDTGRDPYYKGNLTQNFKKFLKNHIKNN</sequence>
<gene>
    <name evidence="1" type="ORF">LCGC14_1473840</name>
</gene>
<reference evidence="1" key="1">
    <citation type="journal article" date="2015" name="Nature">
        <title>Complex archaea that bridge the gap between prokaryotes and eukaryotes.</title>
        <authorList>
            <person name="Spang A."/>
            <person name="Saw J.H."/>
            <person name="Jorgensen S.L."/>
            <person name="Zaremba-Niedzwiedzka K."/>
            <person name="Martijn J."/>
            <person name="Lind A.E."/>
            <person name="van Eijk R."/>
            <person name="Schleper C."/>
            <person name="Guy L."/>
            <person name="Ettema T.J."/>
        </authorList>
    </citation>
    <scope>NUCLEOTIDE SEQUENCE</scope>
</reference>
<comment type="caution">
    <text evidence="1">The sequence shown here is derived from an EMBL/GenBank/DDBJ whole genome shotgun (WGS) entry which is preliminary data.</text>
</comment>
<name>A0A0F9JC87_9ZZZZ</name>
<accession>A0A0F9JC87</accession>
<proteinExistence type="predicted"/>
<protein>
    <submittedName>
        <fullName evidence="1">Uncharacterized protein</fullName>
    </submittedName>
</protein>
<organism evidence="1">
    <name type="scientific">marine sediment metagenome</name>
    <dbReference type="NCBI Taxonomy" id="412755"/>
    <lineage>
        <taxon>unclassified sequences</taxon>
        <taxon>metagenomes</taxon>
        <taxon>ecological metagenomes</taxon>
    </lineage>
</organism>
<dbReference type="AlphaFoldDB" id="A0A0F9JC87"/>